<feature type="compositionally biased region" description="Basic and acidic residues" evidence="2">
    <location>
        <begin position="431"/>
        <end position="442"/>
    </location>
</feature>
<evidence type="ECO:0000313" key="3">
    <source>
        <dbReference type="EMBL" id="KAJ9164267.1"/>
    </source>
</evidence>
<accession>A0ABQ9LE27</accession>
<dbReference type="PANTHER" id="PTHR34380">
    <property type="entry name" value="BNAA03G12380D PROTEIN"/>
    <property type="match status" value="1"/>
</dbReference>
<keyword evidence="4" id="KW-1185">Reference proteome</keyword>
<protein>
    <submittedName>
        <fullName evidence="3">Uncharacterized protein</fullName>
    </submittedName>
</protein>
<sequence>MEMNMDEVETKVPKCELIVKEDSKTCRCGELEERNKKVEERIVELELELEKRKNEFEVLEAKFKVLDAQKCAVEDELMAFRTRNNEAGESRISFDDENKASHRGENKEDVVVDLTGEEGEEDIVEQLVLENHVLECEKKNAESEVEIWREKFKALELWVSQVDGSAVLSGGKRLSNDVLKGENRPDVSISVDQLQINENMVDVGPTCGTLLKITDELPAAGTPFKDSPCGHTPLVEKKGVCLKSAGECTKTVSRRLSFEDKSPSKKMAPSTPGGSKPDCLNVINIFDSDDESDSCGIQFSISNDQGNKNVISMDHVVAGTLEVKKDKISDNFLKRAGCSQDHKEDLDDCKDNVPYIPTPKRKRAAKIVTSDTESDEDDNVPISKLKKLYLQELVPDIANSNVDNSFSGSHMNDAVKGTVTHSRRRLVTLRQCEEKVKAERSSSNKISGSKNGQGIPTTDDVEDGESEEVGSDSEGESLNAFIVDSSDVSDADNASSQSENTSDGNVDFDEILSKLQRSKDHKFKWELEADMLSAFGKDLELCMKAVCALYRQQTSEEQVSKETMYENNRGFSKFDALRGTTLAEFLTDGDPHGDLKKSVQQLKERGAHAVELCRTLASRYSKQLFEIYKNKEDPLFLPR</sequence>
<proteinExistence type="predicted"/>
<reference evidence="3" key="1">
    <citation type="journal article" date="2023" name="Plant Biotechnol. J.">
        <title>Chromosome-level wild Hevea brasiliensis genome provides new tools for genomic-assisted breeding and valuable loci to elevate rubber yield.</title>
        <authorList>
            <person name="Cheng H."/>
            <person name="Song X."/>
            <person name="Hu Y."/>
            <person name="Wu T."/>
            <person name="Yang Q."/>
            <person name="An Z."/>
            <person name="Feng S."/>
            <person name="Deng Z."/>
            <person name="Wu W."/>
            <person name="Zeng X."/>
            <person name="Tu M."/>
            <person name="Wang X."/>
            <person name="Huang H."/>
        </authorList>
    </citation>
    <scope>NUCLEOTIDE SEQUENCE</scope>
    <source>
        <strain evidence="3">MT/VB/25A 57/8</strain>
    </source>
</reference>
<feature type="region of interest" description="Disordered" evidence="2">
    <location>
        <begin position="256"/>
        <end position="276"/>
    </location>
</feature>
<name>A0ABQ9LE27_HEVBR</name>
<organism evidence="3 4">
    <name type="scientific">Hevea brasiliensis</name>
    <name type="common">Para rubber tree</name>
    <name type="synonym">Siphonia brasiliensis</name>
    <dbReference type="NCBI Taxonomy" id="3981"/>
    <lineage>
        <taxon>Eukaryota</taxon>
        <taxon>Viridiplantae</taxon>
        <taxon>Streptophyta</taxon>
        <taxon>Embryophyta</taxon>
        <taxon>Tracheophyta</taxon>
        <taxon>Spermatophyta</taxon>
        <taxon>Magnoliopsida</taxon>
        <taxon>eudicotyledons</taxon>
        <taxon>Gunneridae</taxon>
        <taxon>Pentapetalae</taxon>
        <taxon>rosids</taxon>
        <taxon>fabids</taxon>
        <taxon>Malpighiales</taxon>
        <taxon>Euphorbiaceae</taxon>
        <taxon>Crotonoideae</taxon>
        <taxon>Micrandreae</taxon>
        <taxon>Hevea</taxon>
    </lineage>
</organism>
<feature type="coiled-coil region" evidence="1">
    <location>
        <begin position="28"/>
        <end position="69"/>
    </location>
</feature>
<feature type="compositionally biased region" description="Low complexity" evidence="2">
    <location>
        <begin position="443"/>
        <end position="452"/>
    </location>
</feature>
<evidence type="ECO:0000313" key="4">
    <source>
        <dbReference type="Proteomes" id="UP001174677"/>
    </source>
</evidence>
<comment type="caution">
    <text evidence="3">The sequence shown here is derived from an EMBL/GenBank/DDBJ whole genome shotgun (WGS) entry which is preliminary data.</text>
</comment>
<dbReference type="EMBL" id="JARPOI010000013">
    <property type="protein sequence ID" value="KAJ9164267.1"/>
    <property type="molecule type" value="Genomic_DNA"/>
</dbReference>
<evidence type="ECO:0000256" key="1">
    <source>
        <dbReference type="SAM" id="Coils"/>
    </source>
</evidence>
<feature type="coiled-coil region" evidence="1">
    <location>
        <begin position="124"/>
        <end position="151"/>
    </location>
</feature>
<keyword evidence="1" id="KW-0175">Coiled coil</keyword>
<dbReference type="PANTHER" id="PTHR34380:SF1">
    <property type="entry name" value="OS01G0221300 PROTEIN"/>
    <property type="match status" value="1"/>
</dbReference>
<dbReference type="Proteomes" id="UP001174677">
    <property type="component" value="Chromosome 13"/>
</dbReference>
<gene>
    <name evidence="3" type="ORF">P3X46_023867</name>
</gene>
<evidence type="ECO:0000256" key="2">
    <source>
        <dbReference type="SAM" id="MobiDB-lite"/>
    </source>
</evidence>
<feature type="region of interest" description="Disordered" evidence="2">
    <location>
        <begin position="430"/>
        <end position="476"/>
    </location>
</feature>
<feature type="compositionally biased region" description="Acidic residues" evidence="2">
    <location>
        <begin position="459"/>
        <end position="475"/>
    </location>
</feature>